<gene>
    <name evidence="1" type="ORF">LCY76_16915</name>
</gene>
<dbReference type="Proteomes" id="UP001139011">
    <property type="component" value="Unassembled WGS sequence"/>
</dbReference>
<reference evidence="1" key="1">
    <citation type="submission" date="2021-09" db="EMBL/GenBank/DDBJ databases">
        <title>Genome analysis of Fictibacillus sp. KIGAM418 isolated from marine sediment.</title>
        <authorList>
            <person name="Seo M.-J."/>
            <person name="Cho E.-S."/>
            <person name="Hwang C.Y."/>
        </authorList>
    </citation>
    <scope>NUCLEOTIDE SEQUENCE</scope>
    <source>
        <strain evidence="1">KIGAM418</strain>
    </source>
</reference>
<comment type="caution">
    <text evidence="1">The sequence shown here is derived from an EMBL/GenBank/DDBJ whole genome shotgun (WGS) entry which is preliminary data.</text>
</comment>
<proteinExistence type="predicted"/>
<organism evidence="1 2">
    <name type="scientific">Fictibacillus marinisediminis</name>
    <dbReference type="NCBI Taxonomy" id="2878389"/>
    <lineage>
        <taxon>Bacteria</taxon>
        <taxon>Bacillati</taxon>
        <taxon>Bacillota</taxon>
        <taxon>Bacilli</taxon>
        <taxon>Bacillales</taxon>
        <taxon>Fictibacillaceae</taxon>
        <taxon>Fictibacillus</taxon>
    </lineage>
</organism>
<evidence type="ECO:0000313" key="1">
    <source>
        <dbReference type="EMBL" id="MCK6258256.1"/>
    </source>
</evidence>
<evidence type="ECO:0000313" key="2">
    <source>
        <dbReference type="Proteomes" id="UP001139011"/>
    </source>
</evidence>
<accession>A0A9X1XDT2</accession>
<sequence length="48" mass="5553">MKQFDLAQLTSEQKAKLDHMEKELDVVLIAWDKQGNTDSTQQSNNFDI</sequence>
<dbReference type="AlphaFoldDB" id="A0A9X1XDT2"/>
<protein>
    <submittedName>
        <fullName evidence="1">Uncharacterized protein</fullName>
    </submittedName>
</protein>
<dbReference type="RefSeq" id="WP_156418878.1">
    <property type="nucleotide sequence ID" value="NZ_JAIWJX010000002.1"/>
</dbReference>
<keyword evidence="2" id="KW-1185">Reference proteome</keyword>
<dbReference type="EMBL" id="JAIWJX010000002">
    <property type="protein sequence ID" value="MCK6258256.1"/>
    <property type="molecule type" value="Genomic_DNA"/>
</dbReference>
<name>A0A9X1XDT2_9BACL</name>